<dbReference type="Proteomes" id="UP001494902">
    <property type="component" value="Unassembled WGS sequence"/>
</dbReference>
<comment type="caution">
    <text evidence="8">The sequence shown here is derived from an EMBL/GenBank/DDBJ whole genome shotgun (WGS) entry which is preliminary data.</text>
</comment>
<dbReference type="CDD" id="cd09873">
    <property type="entry name" value="PIN_Pae0151-like"/>
    <property type="match status" value="1"/>
</dbReference>
<keyword evidence="2 6" id="KW-0540">Nuclease</keyword>
<dbReference type="InterPro" id="IPR022907">
    <property type="entry name" value="VapC_family"/>
</dbReference>
<feature type="binding site" evidence="6">
    <location>
        <position position="11"/>
    </location>
    <ligand>
        <name>Mg(2+)</name>
        <dbReference type="ChEBI" id="CHEBI:18420"/>
    </ligand>
</feature>
<keyword evidence="1 6" id="KW-1277">Toxin-antitoxin system</keyword>
<dbReference type="InterPro" id="IPR029060">
    <property type="entry name" value="PIN-like_dom_sf"/>
</dbReference>
<keyword evidence="6" id="KW-0800">Toxin</keyword>
<name>A0ABV1K879_9PSEU</name>
<dbReference type="EMBL" id="JBEDNQ010000003">
    <property type="protein sequence ID" value="MEQ3550694.1"/>
    <property type="molecule type" value="Genomic_DNA"/>
</dbReference>
<dbReference type="Gene3D" id="3.40.50.1010">
    <property type="entry name" value="5'-nuclease"/>
    <property type="match status" value="1"/>
</dbReference>
<dbReference type="HAMAP" id="MF_00265">
    <property type="entry name" value="VapC_Nob1"/>
    <property type="match status" value="1"/>
</dbReference>
<feature type="domain" description="PIN" evidence="7">
    <location>
        <begin position="8"/>
        <end position="125"/>
    </location>
</feature>
<evidence type="ECO:0000256" key="6">
    <source>
        <dbReference type="HAMAP-Rule" id="MF_00265"/>
    </source>
</evidence>
<organism evidence="8 9">
    <name type="scientific">Pseudonocardia nematodicida</name>
    <dbReference type="NCBI Taxonomy" id="1206997"/>
    <lineage>
        <taxon>Bacteria</taxon>
        <taxon>Bacillati</taxon>
        <taxon>Actinomycetota</taxon>
        <taxon>Actinomycetes</taxon>
        <taxon>Pseudonocardiales</taxon>
        <taxon>Pseudonocardiaceae</taxon>
        <taxon>Pseudonocardia</taxon>
    </lineage>
</organism>
<evidence type="ECO:0000256" key="1">
    <source>
        <dbReference type="ARBA" id="ARBA00022649"/>
    </source>
</evidence>
<sequence length="135" mass="14275">MTVTRTEIVVDASALVLALIGGDAGRAVRDRLDPSSTHAPHLLDAEVGSVLRRRELAGQLNPERAVTALGAARQLVGNRYMHTGPVGDAAWALRHNLSFYDALYVALATRLGIPLLTADARLTNAPGITCAVDLV</sequence>
<evidence type="ECO:0000256" key="2">
    <source>
        <dbReference type="ARBA" id="ARBA00022722"/>
    </source>
</evidence>
<keyword evidence="5 6" id="KW-0460">Magnesium</keyword>
<dbReference type="Pfam" id="PF01850">
    <property type="entry name" value="PIN"/>
    <property type="match status" value="1"/>
</dbReference>
<feature type="binding site" evidence="6">
    <location>
        <position position="101"/>
    </location>
    <ligand>
        <name>Mg(2+)</name>
        <dbReference type="ChEBI" id="CHEBI:18420"/>
    </ligand>
</feature>
<dbReference type="RefSeq" id="WP_349297752.1">
    <property type="nucleotide sequence ID" value="NZ_JBEDNQ010000003.1"/>
</dbReference>
<dbReference type="PANTHER" id="PTHR35901">
    <property type="entry name" value="RIBONUCLEASE VAPC3"/>
    <property type="match status" value="1"/>
</dbReference>
<reference evidence="8 9" key="1">
    <citation type="submission" date="2024-03" db="EMBL/GenBank/DDBJ databases">
        <title>Draft genome sequence of Pseudonocardia nematodicida JCM 31783.</title>
        <authorList>
            <person name="Butdee W."/>
            <person name="Duangmal K."/>
        </authorList>
    </citation>
    <scope>NUCLEOTIDE SEQUENCE [LARGE SCALE GENOMIC DNA]</scope>
    <source>
        <strain evidence="8 9">JCM 31783</strain>
    </source>
</reference>
<dbReference type="EC" id="3.1.-.-" evidence="6"/>
<gene>
    <name evidence="6" type="primary">vapC</name>
    <name evidence="8" type="ORF">WIS52_09450</name>
</gene>
<evidence type="ECO:0000256" key="4">
    <source>
        <dbReference type="ARBA" id="ARBA00022801"/>
    </source>
</evidence>
<dbReference type="InterPro" id="IPR044153">
    <property type="entry name" value="PIN_Pae0151-like"/>
</dbReference>
<comment type="similarity">
    <text evidence="6">Belongs to the PINc/VapC protein family.</text>
</comment>
<evidence type="ECO:0000259" key="7">
    <source>
        <dbReference type="Pfam" id="PF01850"/>
    </source>
</evidence>
<protein>
    <recommendedName>
        <fullName evidence="6">Ribonuclease VapC</fullName>
        <shortName evidence="6">RNase VapC</shortName>
        <ecNumber evidence="6">3.1.-.-</ecNumber>
    </recommendedName>
    <alternativeName>
        <fullName evidence="6">Toxin VapC</fullName>
    </alternativeName>
</protein>
<evidence type="ECO:0000313" key="9">
    <source>
        <dbReference type="Proteomes" id="UP001494902"/>
    </source>
</evidence>
<evidence type="ECO:0000313" key="8">
    <source>
        <dbReference type="EMBL" id="MEQ3550694.1"/>
    </source>
</evidence>
<dbReference type="InterPro" id="IPR002716">
    <property type="entry name" value="PIN_dom"/>
</dbReference>
<comment type="function">
    <text evidence="6">Toxic component of a toxin-antitoxin (TA) system. An RNase.</text>
</comment>
<evidence type="ECO:0000256" key="5">
    <source>
        <dbReference type="ARBA" id="ARBA00022842"/>
    </source>
</evidence>
<proteinExistence type="inferred from homology"/>
<keyword evidence="9" id="KW-1185">Reference proteome</keyword>
<evidence type="ECO:0000256" key="3">
    <source>
        <dbReference type="ARBA" id="ARBA00022723"/>
    </source>
</evidence>
<comment type="cofactor">
    <cofactor evidence="6">
        <name>Mg(2+)</name>
        <dbReference type="ChEBI" id="CHEBI:18420"/>
    </cofactor>
</comment>
<dbReference type="PANTHER" id="PTHR35901:SF1">
    <property type="entry name" value="EXONUCLEASE VAPC9"/>
    <property type="match status" value="1"/>
</dbReference>
<keyword evidence="3 6" id="KW-0479">Metal-binding</keyword>
<dbReference type="SUPFAM" id="SSF88723">
    <property type="entry name" value="PIN domain-like"/>
    <property type="match status" value="1"/>
</dbReference>
<accession>A0ABV1K879</accession>
<dbReference type="InterPro" id="IPR051619">
    <property type="entry name" value="TypeII_TA_RNase_PINc/VapC"/>
</dbReference>
<keyword evidence="4 6" id="KW-0378">Hydrolase</keyword>